<proteinExistence type="predicted"/>
<gene>
    <name evidence="1" type="ORF">NSPWAT_2115</name>
</gene>
<evidence type="ECO:0000313" key="2">
    <source>
        <dbReference type="Proteomes" id="UP001157733"/>
    </source>
</evidence>
<dbReference type="Gene3D" id="2.130.10.10">
    <property type="entry name" value="YVTN repeat-like/Quinoprotein amine dehydrogenase"/>
    <property type="match status" value="1"/>
</dbReference>
<accession>A0ABN8W3Z1</accession>
<dbReference type="InterPro" id="IPR011047">
    <property type="entry name" value="Quinoprotein_ADH-like_sf"/>
</dbReference>
<protein>
    <submittedName>
        <fullName evidence="1">Uncharacterized protein</fullName>
    </submittedName>
</protein>
<dbReference type="InterPro" id="IPR015943">
    <property type="entry name" value="WD40/YVTN_repeat-like_dom_sf"/>
</dbReference>
<keyword evidence="2" id="KW-1185">Reference proteome</keyword>
<reference evidence="1 2" key="1">
    <citation type="submission" date="2022-09" db="EMBL/GenBank/DDBJ databases">
        <authorList>
            <person name="Kop L."/>
        </authorList>
    </citation>
    <scope>NUCLEOTIDE SEQUENCE [LARGE SCALE GENOMIC DNA]</scope>
    <source>
        <strain evidence="1 2">347</strain>
    </source>
</reference>
<dbReference type="SUPFAM" id="SSF50998">
    <property type="entry name" value="Quinoprotein alcohol dehydrogenase-like"/>
    <property type="match status" value="1"/>
</dbReference>
<sequence>MERRNAAWRRIAPVANPSNPNAHAVSPRVKSQANKTGVRLWALEVQGTVTCADFDASTHWLALGFEDGHVQLIDASGHVLWDVNVGQPLRQVRVLPVKKRVAALDEYSYLTGYDFSGRRMFRDDFGGVWSSVEVKNGFFYLWGWKAETLKVDGSGRIRKRLALPPPRRVVRAVPKQDRFWIVHNQISLGLYTAQGVNLWMVNCPAAIDLDRDRPSEIAVSDAGDALAICCFDKGVYIFDGEARSLRHINLDRTVNHIDVSGDGEYLLLSDPFQNVYLADREARVVWQAKLDSPIDALFVDRKGDRVLVLEERGVLACYKFVKATEARTDYLELTSFSEVSDKKEIWKQKVPPSVAHGDPVLKLSGDGKRFLLGGRKEFRLCDAEGRELATKSFLTGMDHAALSHSGDRAFFYSANELSVVDIKSRKESQIGFYHYPLKAVGIDPAGKSFMTYDASGWVSFYSGSGKKKGSRDFNLSIRAILLNQRLGYAVLHTSPAVVVLLELKTLKARRIRLNAPLRAWALDDSGLYLGGGDGGCHRFNLEGERDWKFVLPEAVTDIDVLPRFVVFRGEQSAAFVFEKIGYQPEACAQHHARSVFTQHRDDILELVPVRDTVSCYKAFANELVWKMSLGSSVKALAASPGTNRMVVLDAKHCHYHQLITEAAQLEDRSSYLEF</sequence>
<name>A0ABN8W3Z1_9BACT</name>
<dbReference type="SUPFAM" id="SSF50969">
    <property type="entry name" value="YVTN repeat-like/Quinoprotein amine dehydrogenase"/>
    <property type="match status" value="1"/>
</dbReference>
<dbReference type="Proteomes" id="UP001157733">
    <property type="component" value="Chromosome"/>
</dbReference>
<dbReference type="EMBL" id="OX336137">
    <property type="protein sequence ID" value="CAI2718971.1"/>
    <property type="molecule type" value="Genomic_DNA"/>
</dbReference>
<evidence type="ECO:0000313" key="1">
    <source>
        <dbReference type="EMBL" id="CAI2718971.1"/>
    </source>
</evidence>
<dbReference type="InterPro" id="IPR011044">
    <property type="entry name" value="Quino_amine_DH_bsu"/>
</dbReference>
<organism evidence="1 2">
    <name type="scientific">Nitrospina watsonii</name>
    <dbReference type="NCBI Taxonomy" id="1323948"/>
    <lineage>
        <taxon>Bacteria</taxon>
        <taxon>Pseudomonadati</taxon>
        <taxon>Nitrospinota/Tectimicrobiota group</taxon>
        <taxon>Nitrospinota</taxon>
        <taxon>Nitrospinia</taxon>
        <taxon>Nitrospinales</taxon>
        <taxon>Nitrospinaceae</taxon>
        <taxon>Nitrospina</taxon>
    </lineage>
</organism>